<reference evidence="2" key="1">
    <citation type="submission" date="2025-08" db="UniProtKB">
        <authorList>
            <consortium name="Ensembl"/>
        </authorList>
    </citation>
    <scope>IDENTIFICATION</scope>
</reference>
<dbReference type="InterPro" id="IPR031389">
    <property type="entry name" value="RBIS"/>
</dbReference>
<sequence>VAEDKPREQESRHVFHRVNQKSFHVKEKAKLVTTDLKEMNTRIPQQGHENKPVNVDEATSLTVQV</sequence>
<feature type="region of interest" description="Disordered" evidence="1">
    <location>
        <begin position="41"/>
        <end position="65"/>
    </location>
</feature>
<dbReference type="Ensembl" id="ENSMMST00000002478.1">
    <property type="protein sequence ID" value="ENSMMSP00000002264.1"/>
    <property type="gene ID" value="ENSMMSG00000001780.1"/>
</dbReference>
<name>A0A8C6CTH6_MOSMO</name>
<evidence type="ECO:0000256" key="1">
    <source>
        <dbReference type="SAM" id="MobiDB-lite"/>
    </source>
</evidence>
<evidence type="ECO:0000313" key="3">
    <source>
        <dbReference type="Proteomes" id="UP000694544"/>
    </source>
</evidence>
<accession>A0A8C6CTH6</accession>
<dbReference type="Proteomes" id="UP000694544">
    <property type="component" value="Unplaced"/>
</dbReference>
<reference evidence="2" key="2">
    <citation type="submission" date="2025-09" db="UniProtKB">
        <authorList>
            <consortium name="Ensembl"/>
        </authorList>
    </citation>
    <scope>IDENTIFICATION</scope>
</reference>
<organism evidence="2 3">
    <name type="scientific">Moschus moschiferus</name>
    <name type="common">Siberian musk deer</name>
    <name type="synonym">Moschus sibiricus</name>
    <dbReference type="NCBI Taxonomy" id="68415"/>
    <lineage>
        <taxon>Eukaryota</taxon>
        <taxon>Metazoa</taxon>
        <taxon>Chordata</taxon>
        <taxon>Craniata</taxon>
        <taxon>Vertebrata</taxon>
        <taxon>Euteleostomi</taxon>
        <taxon>Mammalia</taxon>
        <taxon>Eutheria</taxon>
        <taxon>Laurasiatheria</taxon>
        <taxon>Artiodactyla</taxon>
        <taxon>Ruminantia</taxon>
        <taxon>Pecora</taxon>
        <taxon>Moschidae</taxon>
        <taxon>Moschus</taxon>
    </lineage>
</organism>
<proteinExistence type="predicted"/>
<protein>
    <submittedName>
        <fullName evidence="2">Uncharacterized protein</fullName>
    </submittedName>
</protein>
<dbReference type="Pfam" id="PF15679">
    <property type="entry name" value="DUF4665"/>
    <property type="match status" value="1"/>
</dbReference>
<evidence type="ECO:0000313" key="2">
    <source>
        <dbReference type="Ensembl" id="ENSMMSP00000002264.1"/>
    </source>
</evidence>
<dbReference type="GeneTree" id="ENSGT00960000186868"/>
<dbReference type="PANTHER" id="PTHR35544:SF3">
    <property type="entry name" value="RIBOSOMAL BIOGENESIS FACTOR"/>
    <property type="match status" value="1"/>
</dbReference>
<dbReference type="GO" id="GO:0005730">
    <property type="term" value="C:nucleolus"/>
    <property type="evidence" value="ECO:0007669"/>
    <property type="project" value="TreeGrafter"/>
</dbReference>
<keyword evidence="3" id="KW-1185">Reference proteome</keyword>
<dbReference type="AlphaFoldDB" id="A0A8C6CTH6"/>
<dbReference type="GO" id="GO:0042254">
    <property type="term" value="P:ribosome biogenesis"/>
    <property type="evidence" value="ECO:0007669"/>
    <property type="project" value="InterPro"/>
</dbReference>
<dbReference type="PANTHER" id="PTHR35544">
    <property type="entry name" value="RIBOSOMAL BIOGENESIS FACTOR"/>
    <property type="match status" value="1"/>
</dbReference>